<dbReference type="RefSeq" id="WP_045056755.1">
    <property type="nucleotide sequence ID" value="NZ_CAWMDP010000030.1"/>
</dbReference>
<dbReference type="PANTHER" id="PTHR44591:SF3">
    <property type="entry name" value="RESPONSE REGULATORY DOMAIN-CONTAINING PROTEIN"/>
    <property type="match status" value="1"/>
</dbReference>
<organism evidence="4 5">
    <name type="scientific">Aliterella atlantica CENA595</name>
    <dbReference type="NCBI Taxonomy" id="1618023"/>
    <lineage>
        <taxon>Bacteria</taxon>
        <taxon>Bacillati</taxon>
        <taxon>Cyanobacteriota</taxon>
        <taxon>Cyanophyceae</taxon>
        <taxon>Chroococcidiopsidales</taxon>
        <taxon>Aliterellaceae</taxon>
        <taxon>Aliterella</taxon>
    </lineage>
</organism>
<dbReference type="CDD" id="cd00156">
    <property type="entry name" value="REC"/>
    <property type="match status" value="1"/>
</dbReference>
<reference evidence="4 5" key="1">
    <citation type="submission" date="2015-02" db="EMBL/GenBank/DDBJ databases">
        <title>Draft genome of a novel marine cyanobacterium (Chroococcales) isolated from South Atlantic Ocean.</title>
        <authorList>
            <person name="Rigonato J."/>
            <person name="Alvarenga D.O."/>
            <person name="Branco L.H."/>
            <person name="Varani A.M."/>
            <person name="Brandini F.P."/>
            <person name="Fiore M.F."/>
        </authorList>
    </citation>
    <scope>NUCLEOTIDE SEQUENCE [LARGE SCALE GENOMIC DNA]</scope>
    <source>
        <strain evidence="4 5">CENA595</strain>
    </source>
</reference>
<dbReference type="AlphaFoldDB" id="A0A0D8ZMY6"/>
<dbReference type="OrthoDB" id="530684at2"/>
<dbReference type="EMBL" id="JYON01000033">
    <property type="protein sequence ID" value="KJH69819.1"/>
    <property type="molecule type" value="Genomic_DNA"/>
</dbReference>
<protein>
    <recommendedName>
        <fullName evidence="3">Response regulatory domain-containing protein</fullName>
    </recommendedName>
</protein>
<evidence type="ECO:0000313" key="5">
    <source>
        <dbReference type="Proteomes" id="UP000032452"/>
    </source>
</evidence>
<evidence type="ECO:0000259" key="3">
    <source>
        <dbReference type="PROSITE" id="PS50110"/>
    </source>
</evidence>
<gene>
    <name evidence="4" type="ORF">UH38_21535</name>
</gene>
<dbReference type="GO" id="GO:0000160">
    <property type="term" value="P:phosphorelay signal transduction system"/>
    <property type="evidence" value="ECO:0007669"/>
    <property type="project" value="InterPro"/>
</dbReference>
<dbReference type="PROSITE" id="PS50110">
    <property type="entry name" value="RESPONSE_REGULATORY"/>
    <property type="match status" value="1"/>
</dbReference>
<dbReference type="InterPro" id="IPR011006">
    <property type="entry name" value="CheY-like_superfamily"/>
</dbReference>
<dbReference type="Pfam" id="PF00072">
    <property type="entry name" value="Response_reg"/>
    <property type="match status" value="1"/>
</dbReference>
<feature type="modified residue" description="4-aspartylphosphate" evidence="2">
    <location>
        <position position="55"/>
    </location>
</feature>
<dbReference type="InterPro" id="IPR050595">
    <property type="entry name" value="Bact_response_regulator"/>
</dbReference>
<keyword evidence="1 2" id="KW-0597">Phosphoprotein</keyword>
<dbReference type="SUPFAM" id="SSF52172">
    <property type="entry name" value="CheY-like"/>
    <property type="match status" value="1"/>
</dbReference>
<proteinExistence type="predicted"/>
<accession>A0A0D8ZMY6</accession>
<dbReference type="Proteomes" id="UP000032452">
    <property type="component" value="Unassembled WGS sequence"/>
</dbReference>
<sequence length="127" mass="14679">MLECKRVLVVEDNRILRELLIDYLSISGYQVKGLDCGAYFFKTLDDFQPHLILLDLMMPDVDGYALLEQRQQAPQWQNIPVIVLSGLAFNHQQQHALDLGANRYLIKPTKFSTLLKAIQEEIRKYGD</sequence>
<feature type="domain" description="Response regulatory" evidence="3">
    <location>
        <begin position="6"/>
        <end position="122"/>
    </location>
</feature>
<dbReference type="PANTHER" id="PTHR44591">
    <property type="entry name" value="STRESS RESPONSE REGULATOR PROTEIN 1"/>
    <property type="match status" value="1"/>
</dbReference>
<evidence type="ECO:0000313" key="4">
    <source>
        <dbReference type="EMBL" id="KJH69819.1"/>
    </source>
</evidence>
<comment type="caution">
    <text evidence="4">The sequence shown here is derived from an EMBL/GenBank/DDBJ whole genome shotgun (WGS) entry which is preliminary data.</text>
</comment>
<dbReference type="SMART" id="SM00448">
    <property type="entry name" value="REC"/>
    <property type="match status" value="1"/>
</dbReference>
<keyword evidence="5" id="KW-1185">Reference proteome</keyword>
<evidence type="ECO:0000256" key="2">
    <source>
        <dbReference type="PROSITE-ProRule" id="PRU00169"/>
    </source>
</evidence>
<name>A0A0D8ZMY6_9CYAN</name>
<evidence type="ECO:0000256" key="1">
    <source>
        <dbReference type="ARBA" id="ARBA00022553"/>
    </source>
</evidence>
<dbReference type="Gene3D" id="3.40.50.2300">
    <property type="match status" value="1"/>
</dbReference>
<dbReference type="STRING" id="1618023.UH38_21535"/>
<dbReference type="InterPro" id="IPR001789">
    <property type="entry name" value="Sig_transdc_resp-reg_receiver"/>
</dbReference>